<dbReference type="AlphaFoldDB" id="A0A3Q7IE52"/>
<protein>
    <submittedName>
        <fullName evidence="1">Uncharacterized protein</fullName>
    </submittedName>
</protein>
<proteinExistence type="predicted"/>
<organism evidence="1">
    <name type="scientific">Solanum lycopersicum</name>
    <name type="common">Tomato</name>
    <name type="synonym">Lycopersicon esculentum</name>
    <dbReference type="NCBI Taxonomy" id="4081"/>
    <lineage>
        <taxon>Eukaryota</taxon>
        <taxon>Viridiplantae</taxon>
        <taxon>Streptophyta</taxon>
        <taxon>Embryophyta</taxon>
        <taxon>Tracheophyta</taxon>
        <taxon>Spermatophyta</taxon>
        <taxon>Magnoliopsida</taxon>
        <taxon>eudicotyledons</taxon>
        <taxon>Gunneridae</taxon>
        <taxon>Pentapetalae</taxon>
        <taxon>asterids</taxon>
        <taxon>lamiids</taxon>
        <taxon>Solanales</taxon>
        <taxon>Solanaceae</taxon>
        <taxon>Solanoideae</taxon>
        <taxon>Solaneae</taxon>
        <taxon>Solanum</taxon>
        <taxon>Solanum subgen. Lycopersicon</taxon>
    </lineage>
</organism>
<dbReference type="Gramene" id="Solyc10g018815.1.1">
    <property type="protein sequence ID" value="Solyc10g018815.1.1"/>
    <property type="gene ID" value="Solyc10g018815.1"/>
</dbReference>
<dbReference type="EnsemblPlants" id="Solyc10g018815.1.1">
    <property type="protein sequence ID" value="Solyc10g018815.1.1"/>
    <property type="gene ID" value="Solyc10g018815.1"/>
</dbReference>
<name>A0A3Q7IE52_SOLLC</name>
<keyword evidence="2" id="KW-1185">Reference proteome</keyword>
<sequence>MLEYRHNKFVTLNCKLAATPMNISLWNNLQRYTMGQQRESFGTLLELRTFVFGTSNLIISYCASTHIVIRQIECFDECFHSRFKSGDFECKVTKLHHYCQLQKLSTLQQLQQLVKPFEMINNNNI</sequence>
<reference evidence="1" key="2">
    <citation type="submission" date="2019-01" db="UniProtKB">
        <authorList>
            <consortium name="EnsemblPlants"/>
        </authorList>
    </citation>
    <scope>IDENTIFICATION</scope>
    <source>
        <strain evidence="1">cv. Heinz 1706</strain>
    </source>
</reference>
<evidence type="ECO:0000313" key="1">
    <source>
        <dbReference type="EnsemblPlants" id="Solyc10g018815.1.1"/>
    </source>
</evidence>
<dbReference type="Proteomes" id="UP000004994">
    <property type="component" value="Chromosome 10"/>
</dbReference>
<accession>A0A3Q7IE52</accession>
<dbReference type="InParanoid" id="A0A3Q7IE52"/>
<reference evidence="1" key="1">
    <citation type="journal article" date="2012" name="Nature">
        <title>The tomato genome sequence provides insights into fleshy fruit evolution.</title>
        <authorList>
            <consortium name="Tomato Genome Consortium"/>
        </authorList>
    </citation>
    <scope>NUCLEOTIDE SEQUENCE [LARGE SCALE GENOMIC DNA]</scope>
    <source>
        <strain evidence="1">cv. Heinz 1706</strain>
    </source>
</reference>
<evidence type="ECO:0000313" key="2">
    <source>
        <dbReference type="Proteomes" id="UP000004994"/>
    </source>
</evidence>